<reference evidence="4" key="1">
    <citation type="journal article" date="2021" name="PeerJ">
        <title>Extensive microbial diversity within the chicken gut microbiome revealed by metagenomics and culture.</title>
        <authorList>
            <person name="Gilroy R."/>
            <person name="Ravi A."/>
            <person name="Getino M."/>
            <person name="Pursley I."/>
            <person name="Horton D.L."/>
            <person name="Alikhan N.F."/>
            <person name="Baker D."/>
            <person name="Gharbi K."/>
            <person name="Hall N."/>
            <person name="Watson M."/>
            <person name="Adriaenssens E.M."/>
            <person name="Foster-Nyarko E."/>
            <person name="Jarju S."/>
            <person name="Secka A."/>
            <person name="Antonio M."/>
            <person name="Oren A."/>
            <person name="Chaudhuri R.R."/>
            <person name="La Ragione R."/>
            <person name="Hildebrand F."/>
            <person name="Pallen M.J."/>
        </authorList>
    </citation>
    <scope>NUCLEOTIDE SEQUENCE</scope>
    <source>
        <strain evidence="4">ChiHejej3B27-2180</strain>
    </source>
</reference>
<accession>A0A9D1QPM8</accession>
<dbReference type="PANTHER" id="PTHR46268:SF6">
    <property type="entry name" value="UNIVERSAL STRESS PROTEIN UP12"/>
    <property type="match status" value="1"/>
</dbReference>
<evidence type="ECO:0000256" key="2">
    <source>
        <dbReference type="PIRNR" id="PIRNR006276"/>
    </source>
</evidence>
<dbReference type="InterPro" id="IPR006015">
    <property type="entry name" value="Universal_stress_UspA"/>
</dbReference>
<sequence>MMKEYRHQKILVPVDGSKMTHHLMERAIEIAKQNDAQLDILNVIQIDQLTDGFASAMEIDDDGTYQMVKTIEERLDDLQKMAEKAGVANVHIHMRFGNPKEVIAREFPHDHRTDLTIIGATGLSRVASFFVGSTTAYVVRYSPCDVMVIH</sequence>
<evidence type="ECO:0000313" key="4">
    <source>
        <dbReference type="EMBL" id="HIW70264.1"/>
    </source>
</evidence>
<gene>
    <name evidence="4" type="ORF">H9876_02630</name>
</gene>
<comment type="caution">
    <text evidence="4">The sequence shown here is derived from an EMBL/GenBank/DDBJ whole genome shotgun (WGS) entry which is preliminary data.</text>
</comment>
<evidence type="ECO:0000256" key="1">
    <source>
        <dbReference type="ARBA" id="ARBA00008791"/>
    </source>
</evidence>
<dbReference type="PRINTS" id="PR01438">
    <property type="entry name" value="UNVRSLSTRESS"/>
</dbReference>
<dbReference type="PANTHER" id="PTHR46268">
    <property type="entry name" value="STRESS RESPONSE PROTEIN NHAX"/>
    <property type="match status" value="1"/>
</dbReference>
<reference evidence="4" key="2">
    <citation type="submission" date="2021-04" db="EMBL/GenBank/DDBJ databases">
        <authorList>
            <person name="Gilroy R."/>
        </authorList>
    </citation>
    <scope>NUCLEOTIDE SEQUENCE</scope>
    <source>
        <strain evidence="4">ChiHejej3B27-2180</strain>
    </source>
</reference>
<dbReference type="InterPro" id="IPR006016">
    <property type="entry name" value="UspA"/>
</dbReference>
<evidence type="ECO:0000259" key="3">
    <source>
        <dbReference type="Pfam" id="PF00582"/>
    </source>
</evidence>
<dbReference type="Proteomes" id="UP000886878">
    <property type="component" value="Unassembled WGS sequence"/>
</dbReference>
<name>A0A9D1QPM8_9LACO</name>
<organism evidence="4 5">
    <name type="scientific">Candidatus Limosilactobacillus merdipullorum</name>
    <dbReference type="NCBI Taxonomy" id="2838653"/>
    <lineage>
        <taxon>Bacteria</taxon>
        <taxon>Bacillati</taxon>
        <taxon>Bacillota</taxon>
        <taxon>Bacilli</taxon>
        <taxon>Lactobacillales</taxon>
        <taxon>Lactobacillaceae</taxon>
        <taxon>Limosilactobacillus</taxon>
    </lineage>
</organism>
<dbReference type="AlphaFoldDB" id="A0A9D1QPM8"/>
<dbReference type="GO" id="GO:0005737">
    <property type="term" value="C:cytoplasm"/>
    <property type="evidence" value="ECO:0007669"/>
    <property type="project" value="UniProtKB-SubCell"/>
</dbReference>
<comment type="subcellular location">
    <subcellularLocation>
        <location evidence="2">Cytoplasm</location>
    </subcellularLocation>
</comment>
<dbReference type="PIRSF" id="PIRSF006276">
    <property type="entry name" value="UspA"/>
    <property type="match status" value="1"/>
</dbReference>
<dbReference type="Gene3D" id="3.40.50.620">
    <property type="entry name" value="HUPs"/>
    <property type="match status" value="1"/>
</dbReference>
<protein>
    <recommendedName>
        <fullName evidence="2">Universal stress protein</fullName>
    </recommendedName>
</protein>
<dbReference type="InterPro" id="IPR014729">
    <property type="entry name" value="Rossmann-like_a/b/a_fold"/>
</dbReference>
<dbReference type="Pfam" id="PF00582">
    <property type="entry name" value="Usp"/>
    <property type="match status" value="1"/>
</dbReference>
<proteinExistence type="inferred from homology"/>
<dbReference type="SUPFAM" id="SSF52402">
    <property type="entry name" value="Adenine nucleotide alpha hydrolases-like"/>
    <property type="match status" value="1"/>
</dbReference>
<dbReference type="CDD" id="cd00293">
    <property type="entry name" value="USP-like"/>
    <property type="match status" value="1"/>
</dbReference>
<evidence type="ECO:0000313" key="5">
    <source>
        <dbReference type="Proteomes" id="UP000886878"/>
    </source>
</evidence>
<feature type="domain" description="UspA" evidence="3">
    <location>
        <begin position="8"/>
        <end position="150"/>
    </location>
</feature>
<comment type="similarity">
    <text evidence="1 2">Belongs to the universal stress protein A family.</text>
</comment>
<dbReference type="EMBL" id="DXGK01000048">
    <property type="protein sequence ID" value="HIW70264.1"/>
    <property type="molecule type" value="Genomic_DNA"/>
</dbReference>
<keyword evidence="2" id="KW-0963">Cytoplasm</keyword>